<keyword evidence="2" id="KW-1185">Reference proteome</keyword>
<dbReference type="EMBL" id="CM041537">
    <property type="protein sequence ID" value="KAI3369861.1"/>
    <property type="molecule type" value="Genomic_DNA"/>
</dbReference>
<evidence type="ECO:0000313" key="2">
    <source>
        <dbReference type="Proteomes" id="UP000831701"/>
    </source>
</evidence>
<sequence length="578" mass="64856">MHMGAGKSKPKEPGQRSMSVDGTIGTGSDSGHFHHLGPAQQRPKPPTGAPLSGREDGGIKGTSTPRPTLLSWLSLEGWTTQAPSPRLREDLCQIMEVNVNGDQRGSTMSLVILFPKCLILCVFLVGGVTTFVALYDYESRTASDLTFRKGDRLQIVNNTEGDWWLARSLTTGESGYIPSNYVAPSDSIQAEEWYFGKITRRDSERLLLNLQNRRGTFLVRESETTKGAYCLSVLDYDNTKGLNVKHYKIRKLDSGGFYITSRTQFTSLQQLVFHYRKHSDGLCHALTDVCPVAKPQTQGLARDAWEIPRESLRLDLKLGQGCFGEVWMGTWNGTTRVAIKTLKPGTMSPEAFLQEAQVMKKLRHEKLVQLYAVVSEEPIYIVTEYMSQGSLLDFLKGEAGKMLRLPQLVDMAAQIAAGMAYVERMNYVHRDLRAANILVGDNLVCKVADFGLARLIEDNEYTARQGAKFPIKWTAPEAALYGRFTIKSDVWSFGVLLTELATKGRVPYPGMVNREVLDQVERGYRMPCPAECPSSLHELMLSCWRKDPEERPTFEYLQGFLEDYFTSTEPQYQPGENL</sequence>
<protein>
    <submittedName>
        <fullName evidence="1">Uncharacterized protein</fullName>
    </submittedName>
</protein>
<gene>
    <name evidence="1" type="ORF">L3Q82_024673</name>
</gene>
<evidence type="ECO:0000313" key="1">
    <source>
        <dbReference type="EMBL" id="KAI3369861.1"/>
    </source>
</evidence>
<comment type="caution">
    <text evidence="1">The sequence shown here is derived from an EMBL/GenBank/DDBJ whole genome shotgun (WGS) entry which is preliminary data.</text>
</comment>
<proteinExistence type="predicted"/>
<accession>A0ACB8WQ74</accession>
<dbReference type="Proteomes" id="UP000831701">
    <property type="component" value="Chromosome 7"/>
</dbReference>
<reference evidence="1" key="1">
    <citation type="submission" date="2022-04" db="EMBL/GenBank/DDBJ databases">
        <title>Jade perch genome.</title>
        <authorList>
            <person name="Chao B."/>
        </authorList>
    </citation>
    <scope>NUCLEOTIDE SEQUENCE</scope>
    <source>
        <strain evidence="1">CB-2022</strain>
    </source>
</reference>
<name>A0ACB8WQ74_9TELE</name>
<organism evidence="1 2">
    <name type="scientific">Scortum barcoo</name>
    <name type="common">barcoo grunter</name>
    <dbReference type="NCBI Taxonomy" id="214431"/>
    <lineage>
        <taxon>Eukaryota</taxon>
        <taxon>Metazoa</taxon>
        <taxon>Chordata</taxon>
        <taxon>Craniata</taxon>
        <taxon>Vertebrata</taxon>
        <taxon>Euteleostomi</taxon>
        <taxon>Actinopterygii</taxon>
        <taxon>Neopterygii</taxon>
        <taxon>Teleostei</taxon>
        <taxon>Neoteleostei</taxon>
        <taxon>Acanthomorphata</taxon>
        <taxon>Eupercaria</taxon>
        <taxon>Centrarchiformes</taxon>
        <taxon>Terapontoidei</taxon>
        <taxon>Terapontidae</taxon>
        <taxon>Scortum</taxon>
    </lineage>
</organism>